<feature type="region of interest" description="Disordered" evidence="2">
    <location>
        <begin position="65"/>
        <end position="120"/>
    </location>
</feature>
<dbReference type="PROSITE" id="PS50103">
    <property type="entry name" value="ZF_C3H1"/>
    <property type="match status" value="1"/>
</dbReference>
<feature type="compositionally biased region" description="Polar residues" evidence="2">
    <location>
        <begin position="1"/>
        <end position="11"/>
    </location>
</feature>
<evidence type="ECO:0000313" key="5">
    <source>
        <dbReference type="Proteomes" id="UP001391051"/>
    </source>
</evidence>
<feature type="compositionally biased region" description="Basic and acidic residues" evidence="2">
    <location>
        <begin position="453"/>
        <end position="463"/>
    </location>
</feature>
<feature type="compositionally biased region" description="Gly residues" evidence="2">
    <location>
        <begin position="370"/>
        <end position="384"/>
    </location>
</feature>
<evidence type="ECO:0000256" key="1">
    <source>
        <dbReference type="PROSITE-ProRule" id="PRU00723"/>
    </source>
</evidence>
<keyword evidence="1" id="KW-0479">Metal-binding</keyword>
<feature type="region of interest" description="Disordered" evidence="2">
    <location>
        <begin position="453"/>
        <end position="594"/>
    </location>
</feature>
<reference evidence="4 5" key="1">
    <citation type="submission" date="2023-01" db="EMBL/GenBank/DDBJ databases">
        <title>Analysis of 21 Apiospora genomes using comparative genomics revels a genus with tremendous synthesis potential of carbohydrate active enzymes and secondary metabolites.</title>
        <authorList>
            <person name="Sorensen T."/>
        </authorList>
    </citation>
    <scope>NUCLEOTIDE SEQUENCE [LARGE SCALE GENOMIC DNA]</scope>
    <source>
        <strain evidence="4 5">CBS 24483</strain>
    </source>
</reference>
<feature type="domain" description="C3H1-type" evidence="3">
    <location>
        <begin position="401"/>
        <end position="430"/>
    </location>
</feature>
<dbReference type="Proteomes" id="UP001391051">
    <property type="component" value="Unassembled WGS sequence"/>
</dbReference>
<feature type="compositionally biased region" description="Polar residues" evidence="2">
    <location>
        <begin position="65"/>
        <end position="76"/>
    </location>
</feature>
<evidence type="ECO:0000313" key="4">
    <source>
        <dbReference type="EMBL" id="KAK7942960.1"/>
    </source>
</evidence>
<feature type="zinc finger region" description="C3H1-type" evidence="1">
    <location>
        <begin position="401"/>
        <end position="430"/>
    </location>
</feature>
<keyword evidence="1" id="KW-0862">Zinc</keyword>
<keyword evidence="5" id="KW-1185">Reference proteome</keyword>
<feature type="compositionally biased region" description="Low complexity" evidence="2">
    <location>
        <begin position="469"/>
        <end position="492"/>
    </location>
</feature>
<feature type="region of interest" description="Disordered" evidence="2">
    <location>
        <begin position="283"/>
        <end position="401"/>
    </location>
</feature>
<dbReference type="InterPro" id="IPR000571">
    <property type="entry name" value="Znf_CCCH"/>
</dbReference>
<feature type="compositionally biased region" description="Low complexity" evidence="2">
    <location>
        <begin position="16"/>
        <end position="45"/>
    </location>
</feature>
<feature type="compositionally biased region" description="Polar residues" evidence="2">
    <location>
        <begin position="551"/>
        <end position="561"/>
    </location>
</feature>
<keyword evidence="1" id="KW-0863">Zinc-finger</keyword>
<dbReference type="RefSeq" id="XP_066694991.1">
    <property type="nucleotide sequence ID" value="XM_066848295.1"/>
</dbReference>
<accession>A0ABR1PZ06</accession>
<feature type="compositionally biased region" description="Basic residues" evidence="2">
    <location>
        <begin position="358"/>
        <end position="369"/>
    </location>
</feature>
<protein>
    <recommendedName>
        <fullName evidence="3">C3H1-type domain-containing protein</fullName>
    </recommendedName>
</protein>
<comment type="caution">
    <text evidence="4">The sequence shown here is derived from an EMBL/GenBank/DDBJ whole genome shotgun (WGS) entry which is preliminary data.</text>
</comment>
<organism evidence="4 5">
    <name type="scientific">Apiospora aurea</name>
    <dbReference type="NCBI Taxonomy" id="335848"/>
    <lineage>
        <taxon>Eukaryota</taxon>
        <taxon>Fungi</taxon>
        <taxon>Dikarya</taxon>
        <taxon>Ascomycota</taxon>
        <taxon>Pezizomycotina</taxon>
        <taxon>Sordariomycetes</taxon>
        <taxon>Xylariomycetidae</taxon>
        <taxon>Amphisphaeriales</taxon>
        <taxon>Apiosporaceae</taxon>
        <taxon>Apiospora</taxon>
    </lineage>
</organism>
<feature type="region of interest" description="Disordered" evidence="2">
    <location>
        <begin position="1"/>
        <end position="46"/>
    </location>
</feature>
<sequence>MDPSLLPTTGPTIVHSPSEASYSSGPSRTSTRSTSPDTSSHRSSPLLDLHHLVTTSSIVPETTNALAGQQPSNMDKNSAPPADGLTMRRPSSKFNMERPGGPANYQQPQSVRPGAPMGPANLASRGLVSNNWRAQAMADEMYNNFDLGNPQNQPQPQQQQLHFGRPVPVHQQQLPTGVPSLYSPSDSMAFPDALLDSCYAYCYDRGNGHYTRLIPADMIPTLCDMPALQQGSSGMIVLPAPRALPANGRSSNVEPVILKSPPPTPTSPADNIQRQAHIDTIVGVGPRTPTHPHGGNHATPIASSTSTGGPAAASPLPNMDQQPLPLRNLTNNQGPQQPMGSGGGGALGDLSSSMHAPAKQHHHAGHGHGGHQGGGGGGGGGGVSHGHHHQPQQQQQQFPQRRPKIYCDKWVHEGVCAFTQQGCKYKHEMPFDKMTQHQLGLFHGLPAWWKKHQAELARQRDPSDGEQDGSQPGPAPASGPSGERAAAGPDSTRGGGGNFGGRGAGGGGASATGSGHAGNSGPGPGGNLAWRRPNFGSIEDATHGFGDHPMGSTSSRGSMGNNPGGHGLNLTQHHQRGNPMAPHSPLAWSKSPFGPIAPPIPAPMGHAMNQPVRVISTSNPYASLSNIDEGMTEENKGD</sequence>
<feature type="compositionally biased region" description="Gly residues" evidence="2">
    <location>
        <begin position="493"/>
        <end position="526"/>
    </location>
</feature>
<name>A0ABR1PZ06_9PEZI</name>
<dbReference type="GeneID" id="92081357"/>
<proteinExistence type="predicted"/>
<gene>
    <name evidence="4" type="ORF">PG986_012073</name>
</gene>
<feature type="compositionally biased region" description="Low complexity" evidence="2">
    <location>
        <begin position="302"/>
        <end position="315"/>
    </location>
</feature>
<evidence type="ECO:0000256" key="2">
    <source>
        <dbReference type="SAM" id="MobiDB-lite"/>
    </source>
</evidence>
<dbReference type="EMBL" id="JAQQWE010000008">
    <property type="protein sequence ID" value="KAK7942960.1"/>
    <property type="molecule type" value="Genomic_DNA"/>
</dbReference>
<evidence type="ECO:0000259" key="3">
    <source>
        <dbReference type="PROSITE" id="PS50103"/>
    </source>
</evidence>